<sequence>MATEGTIQFALWRDSYDHEKPFMLFMDIPSASSDQRSSNVDFSSARVDVHDIRDTKNSFTLDDHGFKVAHLEDAAKFEDHSVFHSEYLPAIEQLLRQEVEEADRILFFDWRRRNAAAQDRNNTNNLDDRNQFLHPATTAHVDQAPIAAIQRIKEQLGTDADQYLRGRVRIINVWRPVLHPVQDWPLAICDGTTVSKSDFLDVDQVRKDYVGSSMFMMKNDSMRWHYLSNQRPDEVLLFKQFDSLDNAKARFCPHSSFQLHGVPADAPPRVSVEVRALVLTKPL</sequence>
<dbReference type="Proteomes" id="UP000799778">
    <property type="component" value="Unassembled WGS sequence"/>
</dbReference>
<evidence type="ECO:0000313" key="4">
    <source>
        <dbReference type="Proteomes" id="UP000799778"/>
    </source>
</evidence>
<dbReference type="OrthoDB" id="412788at2759"/>
<dbReference type="GeneID" id="54290093"/>
<keyword evidence="4" id="KW-1185">Reference proteome</keyword>
<dbReference type="GO" id="GO:0016491">
    <property type="term" value="F:oxidoreductase activity"/>
    <property type="evidence" value="ECO:0007669"/>
    <property type="project" value="UniProtKB-KW"/>
</dbReference>
<accession>A0A6A5YAV6</accession>
<dbReference type="NCBIfam" id="NF041278">
    <property type="entry name" value="CmcJ_NvfI_EfuI"/>
    <property type="match status" value="1"/>
</dbReference>
<evidence type="ECO:0000313" key="3">
    <source>
        <dbReference type="EMBL" id="KAF2022376.1"/>
    </source>
</evidence>
<dbReference type="AlphaFoldDB" id="A0A6A5YAV6"/>
<evidence type="ECO:0008006" key="5">
    <source>
        <dbReference type="Google" id="ProtNLM"/>
    </source>
</evidence>
<evidence type="ECO:0000256" key="2">
    <source>
        <dbReference type="ARBA" id="ARBA00023604"/>
    </source>
</evidence>
<dbReference type="InterPro" id="IPR044053">
    <property type="entry name" value="AsaB-like"/>
</dbReference>
<dbReference type="EMBL" id="ML978066">
    <property type="protein sequence ID" value="KAF2022376.1"/>
    <property type="molecule type" value="Genomic_DNA"/>
</dbReference>
<dbReference type="RefSeq" id="XP_033390715.1">
    <property type="nucleotide sequence ID" value="XM_033532696.1"/>
</dbReference>
<gene>
    <name evidence="3" type="ORF">BU24DRAFT_471539</name>
</gene>
<comment type="similarity">
    <text evidence="2">Belongs to the asaB hydroxylase/desaturase family.</text>
</comment>
<keyword evidence="1" id="KW-0560">Oxidoreductase</keyword>
<dbReference type="PANTHER" id="PTHR34598">
    <property type="entry name" value="BLL6449 PROTEIN"/>
    <property type="match status" value="1"/>
</dbReference>
<evidence type="ECO:0000256" key="1">
    <source>
        <dbReference type="ARBA" id="ARBA00023002"/>
    </source>
</evidence>
<protein>
    <recommendedName>
        <fullName evidence="5">Methyltransferase</fullName>
    </recommendedName>
</protein>
<proteinExistence type="inferred from homology"/>
<dbReference type="PANTHER" id="PTHR34598:SF3">
    <property type="entry name" value="OXIDOREDUCTASE AN1597"/>
    <property type="match status" value="1"/>
</dbReference>
<organism evidence="3 4">
    <name type="scientific">Aaosphaeria arxii CBS 175.79</name>
    <dbReference type="NCBI Taxonomy" id="1450172"/>
    <lineage>
        <taxon>Eukaryota</taxon>
        <taxon>Fungi</taxon>
        <taxon>Dikarya</taxon>
        <taxon>Ascomycota</taxon>
        <taxon>Pezizomycotina</taxon>
        <taxon>Dothideomycetes</taxon>
        <taxon>Pleosporomycetidae</taxon>
        <taxon>Pleosporales</taxon>
        <taxon>Pleosporales incertae sedis</taxon>
        <taxon>Aaosphaeria</taxon>
    </lineage>
</organism>
<reference evidence="3" key="1">
    <citation type="journal article" date="2020" name="Stud. Mycol.">
        <title>101 Dothideomycetes genomes: a test case for predicting lifestyles and emergence of pathogens.</title>
        <authorList>
            <person name="Haridas S."/>
            <person name="Albert R."/>
            <person name="Binder M."/>
            <person name="Bloem J."/>
            <person name="Labutti K."/>
            <person name="Salamov A."/>
            <person name="Andreopoulos B."/>
            <person name="Baker S."/>
            <person name="Barry K."/>
            <person name="Bills G."/>
            <person name="Bluhm B."/>
            <person name="Cannon C."/>
            <person name="Castanera R."/>
            <person name="Culley D."/>
            <person name="Daum C."/>
            <person name="Ezra D."/>
            <person name="Gonzalez J."/>
            <person name="Henrissat B."/>
            <person name="Kuo A."/>
            <person name="Liang C."/>
            <person name="Lipzen A."/>
            <person name="Lutzoni F."/>
            <person name="Magnuson J."/>
            <person name="Mondo S."/>
            <person name="Nolan M."/>
            <person name="Ohm R."/>
            <person name="Pangilinan J."/>
            <person name="Park H.-J."/>
            <person name="Ramirez L."/>
            <person name="Alfaro M."/>
            <person name="Sun H."/>
            <person name="Tritt A."/>
            <person name="Yoshinaga Y."/>
            <person name="Zwiers L.-H."/>
            <person name="Turgeon B."/>
            <person name="Goodwin S."/>
            <person name="Spatafora J."/>
            <person name="Crous P."/>
            <person name="Grigoriev I."/>
        </authorList>
    </citation>
    <scope>NUCLEOTIDE SEQUENCE</scope>
    <source>
        <strain evidence="3">CBS 175.79</strain>
    </source>
</reference>
<name>A0A6A5YAV6_9PLEO</name>